<name>A0A1Y2LUR9_EPING</name>
<evidence type="ECO:0000259" key="2">
    <source>
        <dbReference type="PROSITE" id="PS50181"/>
    </source>
</evidence>
<dbReference type="Proteomes" id="UP000193240">
    <property type="component" value="Unassembled WGS sequence"/>
</dbReference>
<feature type="region of interest" description="Disordered" evidence="1">
    <location>
        <begin position="120"/>
        <end position="141"/>
    </location>
</feature>
<evidence type="ECO:0000313" key="3">
    <source>
        <dbReference type="EMBL" id="OSS47571.1"/>
    </source>
</evidence>
<protein>
    <recommendedName>
        <fullName evidence="2">F-box domain-containing protein</fullName>
    </recommendedName>
</protein>
<gene>
    <name evidence="3" type="ORF">B5807_07545</name>
</gene>
<proteinExistence type="predicted"/>
<feature type="domain" description="F-box" evidence="2">
    <location>
        <begin position="3"/>
        <end position="52"/>
    </location>
</feature>
<dbReference type="InParanoid" id="A0A1Y2LUR9"/>
<dbReference type="EMBL" id="KZ107848">
    <property type="protein sequence ID" value="OSS47571.1"/>
    <property type="molecule type" value="Genomic_DNA"/>
</dbReference>
<sequence length="321" mass="36366">MSQCHLYKLPNELLLHLFVPLPTPDLLPLTVLSHRIYNIILRILHNRLVAAAELESHSLLLECYHPSAKLTEPPYFCAYQGTDGLSLYENPGEPERAAAARLGEMRQMYSRFRPHRRELEDGGRRVARRPGDIPGSRTYPGTAQDKFSGEVVKQTVSLEGHELFTQLVAQVNLVKIGPYNGLFSAFVDVEEGVLRVWRKWLGETAANGNRVIDTPKEEAENMGGAKEEVRKLGEKTSDSEDQRILWVSTARNTGIRFNVRERKLRRDAPILIRNDEDLPVSYDVEYDELLIRTSHLLLMLEKSMVQEDNSSGKAVVFGSFG</sequence>
<keyword evidence="4" id="KW-1185">Reference proteome</keyword>
<reference evidence="3 4" key="1">
    <citation type="journal article" date="2017" name="Genome Announc.">
        <title>Genome sequence of the saprophytic ascomycete Epicoccum nigrum ICMP 19927 strain isolated from New Zealand.</title>
        <authorList>
            <person name="Fokin M."/>
            <person name="Fleetwood D."/>
            <person name="Weir B.S."/>
            <person name="Villas-Boas S.G."/>
        </authorList>
    </citation>
    <scope>NUCLEOTIDE SEQUENCE [LARGE SCALE GENOMIC DNA]</scope>
    <source>
        <strain evidence="3 4">ICMP 19927</strain>
    </source>
</reference>
<accession>A0A1Y2LUR9</accession>
<dbReference type="InterPro" id="IPR001810">
    <property type="entry name" value="F-box_dom"/>
</dbReference>
<dbReference type="PROSITE" id="PS50181">
    <property type="entry name" value="FBOX"/>
    <property type="match status" value="1"/>
</dbReference>
<evidence type="ECO:0000256" key="1">
    <source>
        <dbReference type="SAM" id="MobiDB-lite"/>
    </source>
</evidence>
<evidence type="ECO:0000313" key="4">
    <source>
        <dbReference type="Proteomes" id="UP000193240"/>
    </source>
</evidence>
<dbReference type="AlphaFoldDB" id="A0A1Y2LUR9"/>
<dbReference type="OMA" id="LECFHPS"/>
<organism evidence="3 4">
    <name type="scientific">Epicoccum nigrum</name>
    <name type="common">Soil fungus</name>
    <name type="synonym">Epicoccum purpurascens</name>
    <dbReference type="NCBI Taxonomy" id="105696"/>
    <lineage>
        <taxon>Eukaryota</taxon>
        <taxon>Fungi</taxon>
        <taxon>Dikarya</taxon>
        <taxon>Ascomycota</taxon>
        <taxon>Pezizomycotina</taxon>
        <taxon>Dothideomycetes</taxon>
        <taxon>Pleosporomycetidae</taxon>
        <taxon>Pleosporales</taxon>
        <taxon>Pleosporineae</taxon>
        <taxon>Didymellaceae</taxon>
        <taxon>Epicoccum</taxon>
    </lineage>
</organism>